<protein>
    <recommendedName>
        <fullName evidence="1">YrhK domain-containing protein</fullName>
    </recommendedName>
</protein>
<dbReference type="KEGG" id="cre:CHLRE_04g229850v5"/>
<evidence type="ECO:0000313" key="2">
    <source>
        <dbReference type="EMBL" id="PNW84333.1"/>
    </source>
</evidence>
<proteinExistence type="predicted"/>
<dbReference type="Proteomes" id="UP000006906">
    <property type="component" value="Chromosome 4"/>
</dbReference>
<dbReference type="AlphaFoldDB" id="A8ITF4"/>
<dbReference type="InParanoid" id="A8ITF4"/>
<gene>
    <name evidence="2" type="ORF">CHLRE_04g229850v5</name>
</gene>
<reference evidence="2 3" key="1">
    <citation type="journal article" date="2007" name="Science">
        <title>The Chlamydomonas genome reveals the evolution of key animal and plant functions.</title>
        <authorList>
            <person name="Merchant S.S."/>
            <person name="Prochnik S.E."/>
            <person name="Vallon O."/>
            <person name="Harris E.H."/>
            <person name="Karpowicz S.J."/>
            <person name="Witman G.B."/>
            <person name="Terry A."/>
            <person name="Salamov A."/>
            <person name="Fritz-Laylin L.K."/>
            <person name="Marechal-Drouard L."/>
            <person name="Marshall W.F."/>
            <person name="Qu L.H."/>
            <person name="Nelson D.R."/>
            <person name="Sanderfoot A.A."/>
            <person name="Spalding M.H."/>
            <person name="Kapitonov V.V."/>
            <person name="Ren Q."/>
            <person name="Ferris P."/>
            <person name="Lindquist E."/>
            <person name="Shapiro H."/>
            <person name="Lucas S.M."/>
            <person name="Grimwood J."/>
            <person name="Schmutz J."/>
            <person name="Cardol P."/>
            <person name="Cerutti H."/>
            <person name="Chanfreau G."/>
            <person name="Chen C.L."/>
            <person name="Cognat V."/>
            <person name="Croft M.T."/>
            <person name="Dent R."/>
            <person name="Dutcher S."/>
            <person name="Fernandez E."/>
            <person name="Fukuzawa H."/>
            <person name="Gonzalez-Ballester D."/>
            <person name="Gonzalez-Halphen D."/>
            <person name="Hallmann A."/>
            <person name="Hanikenne M."/>
            <person name="Hippler M."/>
            <person name="Inwood W."/>
            <person name="Jabbari K."/>
            <person name="Kalanon M."/>
            <person name="Kuras R."/>
            <person name="Lefebvre P.A."/>
            <person name="Lemaire S.D."/>
            <person name="Lobanov A.V."/>
            <person name="Lohr M."/>
            <person name="Manuell A."/>
            <person name="Meier I."/>
            <person name="Mets L."/>
            <person name="Mittag M."/>
            <person name="Mittelmeier T."/>
            <person name="Moroney J.V."/>
            <person name="Moseley J."/>
            <person name="Napoli C."/>
            <person name="Nedelcu A.M."/>
            <person name="Niyogi K."/>
            <person name="Novoselov S.V."/>
            <person name="Paulsen I.T."/>
            <person name="Pazour G."/>
            <person name="Purton S."/>
            <person name="Ral J.P."/>
            <person name="Riano-Pachon D.M."/>
            <person name="Riekhof W."/>
            <person name="Rymarquis L."/>
            <person name="Schroda M."/>
            <person name="Stern D."/>
            <person name="Umen J."/>
            <person name="Willows R."/>
            <person name="Wilson N."/>
            <person name="Zimmer S.L."/>
            <person name="Allmer J."/>
            <person name="Balk J."/>
            <person name="Bisova K."/>
            <person name="Chen C.J."/>
            <person name="Elias M."/>
            <person name="Gendler K."/>
            <person name="Hauser C."/>
            <person name="Lamb M.R."/>
            <person name="Ledford H."/>
            <person name="Long J.C."/>
            <person name="Minagawa J."/>
            <person name="Page M.D."/>
            <person name="Pan J."/>
            <person name="Pootakham W."/>
            <person name="Roje S."/>
            <person name="Rose A."/>
            <person name="Stahlberg E."/>
            <person name="Terauchi A.M."/>
            <person name="Yang P."/>
            <person name="Ball S."/>
            <person name="Bowler C."/>
            <person name="Dieckmann C.L."/>
            <person name="Gladyshev V.N."/>
            <person name="Green P."/>
            <person name="Jorgensen R."/>
            <person name="Mayfield S."/>
            <person name="Mueller-Roeber B."/>
            <person name="Rajamani S."/>
            <person name="Sayre R.T."/>
            <person name="Brokstein P."/>
            <person name="Dubchak I."/>
            <person name="Goodstein D."/>
            <person name="Hornick L."/>
            <person name="Huang Y.W."/>
            <person name="Jhaveri J."/>
            <person name="Luo Y."/>
            <person name="Martinez D."/>
            <person name="Ngau W.C."/>
            <person name="Otillar B."/>
            <person name="Poliakov A."/>
            <person name="Porter A."/>
            <person name="Szajkowski L."/>
            <person name="Werner G."/>
            <person name="Zhou K."/>
            <person name="Grigoriev I.V."/>
            <person name="Rokhsar D.S."/>
            <person name="Grossman A.R."/>
        </authorList>
    </citation>
    <scope>NUCLEOTIDE SEQUENCE [LARGE SCALE GENOMIC DNA]</scope>
    <source>
        <strain evidence="3">CC-503</strain>
    </source>
</reference>
<organism evidence="2 3">
    <name type="scientific">Chlamydomonas reinhardtii</name>
    <name type="common">Chlamydomonas smithii</name>
    <dbReference type="NCBI Taxonomy" id="3055"/>
    <lineage>
        <taxon>Eukaryota</taxon>
        <taxon>Viridiplantae</taxon>
        <taxon>Chlorophyta</taxon>
        <taxon>core chlorophytes</taxon>
        <taxon>Chlorophyceae</taxon>
        <taxon>CS clade</taxon>
        <taxon>Chlamydomonadales</taxon>
        <taxon>Chlamydomonadaceae</taxon>
        <taxon>Chlamydomonas</taxon>
    </lineage>
</organism>
<dbReference type="OrthoDB" id="9975213at2759"/>
<feature type="domain" description="YrhK" evidence="1">
    <location>
        <begin position="34"/>
        <end position="81"/>
    </location>
</feature>
<dbReference type="Gramene" id="PNW84333">
    <property type="protein sequence ID" value="PNW84333"/>
    <property type="gene ID" value="CHLRE_04g229850v5"/>
</dbReference>
<dbReference type="InterPro" id="IPR025424">
    <property type="entry name" value="YrhK_domain"/>
</dbReference>
<sequence length="236" mass="25654">MTLTRGDVENNPEHLESLLGEYHDVRRGWHPDYQSWRIFHALSFFIGGSTFIAGTVCLFFPGYDTLSAMLYIIGSLGFLAVDVQEFFTFSGGVLRANIAMSMAGSTLYVIGSAGFLPAVFAWWSAVGIWGFIGGSAVIGVSQAIKTYRIGCTNTSGRFCLRHLLTDPDACTAAGVEMGACVGAWCFFFGTGLFNRGPLDGPESVLRAVLWTWVAGSCFFTAGALCLAYRHFRMNIV</sequence>
<accession>A8ITF4</accession>
<dbReference type="Pfam" id="PF14145">
    <property type="entry name" value="YrhK"/>
    <property type="match status" value="1"/>
</dbReference>
<keyword evidence="3" id="KW-1185">Reference proteome</keyword>
<dbReference type="GeneID" id="5717832"/>
<dbReference type="HOGENOM" id="CLU_1176871_0_0_1"/>
<evidence type="ECO:0000313" key="3">
    <source>
        <dbReference type="Proteomes" id="UP000006906"/>
    </source>
</evidence>
<dbReference type="PaxDb" id="3055-EDP04307"/>
<dbReference type="EMBL" id="CM008965">
    <property type="protein sequence ID" value="PNW84333.1"/>
    <property type="molecule type" value="Genomic_DNA"/>
</dbReference>
<name>A8ITF4_CHLRE</name>
<evidence type="ECO:0000259" key="1">
    <source>
        <dbReference type="Pfam" id="PF14145"/>
    </source>
</evidence>
<dbReference type="RefSeq" id="XP_001692357.1">
    <property type="nucleotide sequence ID" value="XM_001692305.2"/>
</dbReference>